<dbReference type="Pfam" id="PF02826">
    <property type="entry name" value="2-Hacid_dh_C"/>
    <property type="match status" value="1"/>
</dbReference>
<evidence type="ECO:0000256" key="2">
    <source>
        <dbReference type="ARBA" id="ARBA00023027"/>
    </source>
</evidence>
<gene>
    <name evidence="4" type="ORF">WCD58_21900</name>
</gene>
<keyword evidence="5" id="KW-1185">Reference proteome</keyword>
<proteinExistence type="predicted"/>
<dbReference type="SUPFAM" id="SSF52283">
    <property type="entry name" value="Formate/glycerate dehydrogenase catalytic domain-like"/>
    <property type="match status" value="1"/>
</dbReference>
<feature type="domain" description="D-isomer specific 2-hydroxyacid dehydrogenase NAD-binding" evidence="3">
    <location>
        <begin position="107"/>
        <end position="279"/>
    </location>
</feature>
<evidence type="ECO:0000313" key="5">
    <source>
        <dbReference type="Proteomes" id="UP001369736"/>
    </source>
</evidence>
<protein>
    <submittedName>
        <fullName evidence="4">D-2-hydroxyacid dehydrogenase</fullName>
    </submittedName>
</protein>
<evidence type="ECO:0000313" key="4">
    <source>
        <dbReference type="EMBL" id="MEJ2863827.1"/>
    </source>
</evidence>
<reference evidence="4 5" key="1">
    <citation type="submission" date="2024-03" db="EMBL/GenBank/DDBJ databases">
        <title>Actinomycetospora sp. OC33-EN07, a novel actinomycete isolated from wild orchid (Aerides multiflora).</title>
        <authorList>
            <person name="Suriyachadkun C."/>
        </authorList>
    </citation>
    <scope>NUCLEOTIDE SEQUENCE [LARGE SCALE GENOMIC DNA]</scope>
    <source>
        <strain evidence="4 5">OC33-EN07</strain>
    </source>
</reference>
<keyword evidence="2" id="KW-0520">NAD</keyword>
<dbReference type="PANTHER" id="PTHR43333:SF1">
    <property type="entry name" value="D-ISOMER SPECIFIC 2-HYDROXYACID DEHYDROGENASE NAD-BINDING DOMAIN-CONTAINING PROTEIN"/>
    <property type="match status" value="1"/>
</dbReference>
<name>A0ABU8MB11_9PSEU</name>
<dbReference type="RefSeq" id="WP_337705187.1">
    <property type="nucleotide sequence ID" value="NZ_JBBEGM010000009.1"/>
</dbReference>
<organism evidence="4 5">
    <name type="scientific">Actinomycetospora flava</name>
    <dbReference type="NCBI Taxonomy" id="3129232"/>
    <lineage>
        <taxon>Bacteria</taxon>
        <taxon>Bacillati</taxon>
        <taxon>Actinomycetota</taxon>
        <taxon>Actinomycetes</taxon>
        <taxon>Pseudonocardiales</taxon>
        <taxon>Pseudonocardiaceae</taxon>
        <taxon>Actinomycetospora</taxon>
    </lineage>
</organism>
<dbReference type="SUPFAM" id="SSF51735">
    <property type="entry name" value="NAD(P)-binding Rossmann-fold domains"/>
    <property type="match status" value="1"/>
</dbReference>
<evidence type="ECO:0000256" key="1">
    <source>
        <dbReference type="ARBA" id="ARBA00023002"/>
    </source>
</evidence>
<accession>A0ABU8MB11</accession>
<dbReference type="Proteomes" id="UP001369736">
    <property type="component" value="Unassembled WGS sequence"/>
</dbReference>
<sequence length="321" mass="34634">MQIVIGGAAGFDDVPGLARLAERHDIAFAPNDAALSQHLPSAEVFVSWSFRGSGLERHWPLARRLRWVHWCGAGVRPALFGDLVASDVVLTNARGVFDRAMAEYVLGTMLAFALHLPEALEEQRARRWTHRLSERLGGTTALVVGVGSIGRRVAELLTAVGVRVRGLGRTARDADPVFGRVHGREDRFALLAEADWVVAVMPDTPGTEGWFAAEEFAAMRPTARFVNVGRGSTVVEADLVEALVTGRIAGAALDVFAEEPLPADSPLWSLPGVIVTPHRSGDHAGFEDALCDQFLGLLVQWEAGAPLDNVVDKRAGYVTRP</sequence>
<dbReference type="InterPro" id="IPR006140">
    <property type="entry name" value="D-isomer_DH_NAD-bd"/>
</dbReference>
<evidence type="ECO:0000259" key="3">
    <source>
        <dbReference type="Pfam" id="PF02826"/>
    </source>
</evidence>
<keyword evidence="1" id="KW-0560">Oxidoreductase</keyword>
<dbReference type="PANTHER" id="PTHR43333">
    <property type="entry name" value="2-HACID_DH_C DOMAIN-CONTAINING PROTEIN"/>
    <property type="match status" value="1"/>
</dbReference>
<comment type="caution">
    <text evidence="4">The sequence shown here is derived from an EMBL/GenBank/DDBJ whole genome shotgun (WGS) entry which is preliminary data.</text>
</comment>
<dbReference type="EMBL" id="JBBEGM010000009">
    <property type="protein sequence ID" value="MEJ2863827.1"/>
    <property type="molecule type" value="Genomic_DNA"/>
</dbReference>
<dbReference type="CDD" id="cd05300">
    <property type="entry name" value="2-Hacid_dh_1"/>
    <property type="match status" value="1"/>
</dbReference>
<dbReference type="InterPro" id="IPR036291">
    <property type="entry name" value="NAD(P)-bd_dom_sf"/>
</dbReference>
<dbReference type="Gene3D" id="3.40.50.720">
    <property type="entry name" value="NAD(P)-binding Rossmann-like Domain"/>
    <property type="match status" value="2"/>
</dbReference>